<evidence type="ECO:0000256" key="4">
    <source>
        <dbReference type="ARBA" id="ARBA00022692"/>
    </source>
</evidence>
<keyword evidence="4 9" id="KW-0812">Transmembrane</keyword>
<evidence type="ECO:0000256" key="6">
    <source>
        <dbReference type="ARBA" id="ARBA00022989"/>
    </source>
</evidence>
<evidence type="ECO:0000256" key="2">
    <source>
        <dbReference type="ARBA" id="ARBA00022448"/>
    </source>
</evidence>
<accession>A0ABP9I4D8</accession>
<feature type="transmembrane region" description="Helical" evidence="9">
    <location>
        <begin position="131"/>
        <end position="153"/>
    </location>
</feature>
<evidence type="ECO:0000256" key="8">
    <source>
        <dbReference type="ARBA" id="ARBA00037998"/>
    </source>
</evidence>
<dbReference type="Pfam" id="PF02653">
    <property type="entry name" value="BPD_transp_2"/>
    <property type="match status" value="1"/>
</dbReference>
<feature type="transmembrane region" description="Helical" evidence="9">
    <location>
        <begin position="182"/>
        <end position="207"/>
    </location>
</feature>
<feature type="transmembrane region" description="Helical" evidence="9">
    <location>
        <begin position="256"/>
        <end position="276"/>
    </location>
</feature>
<feature type="transmembrane region" description="Helical" evidence="9">
    <location>
        <begin position="6"/>
        <end position="25"/>
    </location>
</feature>
<comment type="similarity">
    <text evidence="8">Belongs to the binding-protein-dependent transport system permease family. LivHM subfamily.</text>
</comment>
<feature type="transmembrane region" description="Helical" evidence="9">
    <location>
        <begin position="219"/>
        <end position="244"/>
    </location>
</feature>
<evidence type="ECO:0000256" key="5">
    <source>
        <dbReference type="ARBA" id="ARBA00022970"/>
    </source>
</evidence>
<dbReference type="InterPro" id="IPR001851">
    <property type="entry name" value="ABC_transp_permease"/>
</dbReference>
<evidence type="ECO:0000313" key="10">
    <source>
        <dbReference type="EMBL" id="GAA4987462.1"/>
    </source>
</evidence>
<comment type="caution">
    <text evidence="10">The sequence shown here is derived from an EMBL/GenBank/DDBJ whole genome shotgun (WGS) entry which is preliminary data.</text>
</comment>
<dbReference type="RefSeq" id="WP_345679624.1">
    <property type="nucleotide sequence ID" value="NZ_BAABHS010000033.1"/>
</dbReference>
<keyword evidence="11" id="KW-1185">Reference proteome</keyword>
<dbReference type="Proteomes" id="UP001500466">
    <property type="component" value="Unassembled WGS sequence"/>
</dbReference>
<feature type="transmembrane region" description="Helical" evidence="9">
    <location>
        <begin position="92"/>
        <end position="111"/>
    </location>
</feature>
<name>A0ABP9I4D8_9ACTN</name>
<keyword evidence="2" id="KW-0813">Transport</keyword>
<dbReference type="EMBL" id="BAABHS010000033">
    <property type="protein sequence ID" value="GAA4987462.1"/>
    <property type="molecule type" value="Genomic_DNA"/>
</dbReference>
<keyword evidence="6 9" id="KW-1133">Transmembrane helix</keyword>
<protein>
    <submittedName>
        <fullName evidence="10">Branched-chain amino acid ABC transporter permease</fullName>
    </submittedName>
</protein>
<feature type="transmembrane region" description="Helical" evidence="9">
    <location>
        <begin position="57"/>
        <end position="76"/>
    </location>
</feature>
<organism evidence="10 11">
    <name type="scientific">Yinghuangia aomiensis</name>
    <dbReference type="NCBI Taxonomy" id="676205"/>
    <lineage>
        <taxon>Bacteria</taxon>
        <taxon>Bacillati</taxon>
        <taxon>Actinomycetota</taxon>
        <taxon>Actinomycetes</taxon>
        <taxon>Kitasatosporales</taxon>
        <taxon>Streptomycetaceae</taxon>
        <taxon>Yinghuangia</taxon>
    </lineage>
</organism>
<keyword evidence="3" id="KW-1003">Cell membrane</keyword>
<sequence length="284" mass="28797">MGLTVWTDGLFAGAVYALVALGLAIVYQPTHVVNFAQGEALVLGAVVGYEVLSVRGWGWGAAIAIAIAAGAALGLLQERAIMLPVRLSGSRFAWIIATLAVALILQSLYLINESGAVLRPEPLVDGAIRGVAWQKLVVIGAAVAVTVGYDVFLRRSAFGRAVRATAYDPGTAALMAVPVRGVVVFSFAVSCAITAFAGLLAAPALFVGPADGLQFAVKGFIAAVIGGVGSPRGALAGGLVVGLLDSFVAADVDASIGGVLVYGVLGILLIAFPTGLMGTRTRSH</sequence>
<evidence type="ECO:0000313" key="11">
    <source>
        <dbReference type="Proteomes" id="UP001500466"/>
    </source>
</evidence>
<proteinExistence type="inferred from homology"/>
<dbReference type="PANTHER" id="PTHR11795">
    <property type="entry name" value="BRANCHED-CHAIN AMINO ACID TRANSPORT SYSTEM PERMEASE PROTEIN LIVH"/>
    <property type="match status" value="1"/>
</dbReference>
<dbReference type="CDD" id="cd06582">
    <property type="entry name" value="TM_PBP1_LivH_like"/>
    <property type="match status" value="1"/>
</dbReference>
<dbReference type="InterPro" id="IPR052157">
    <property type="entry name" value="BCAA_transport_permease"/>
</dbReference>
<evidence type="ECO:0000256" key="9">
    <source>
        <dbReference type="SAM" id="Phobius"/>
    </source>
</evidence>
<comment type="subcellular location">
    <subcellularLocation>
        <location evidence="1">Cell membrane</location>
        <topology evidence="1">Multi-pass membrane protein</topology>
    </subcellularLocation>
</comment>
<dbReference type="PANTHER" id="PTHR11795:SF445">
    <property type="entry name" value="AMINO ACID ABC TRANSPORTER PERMEASE PROTEIN"/>
    <property type="match status" value="1"/>
</dbReference>
<evidence type="ECO:0000256" key="7">
    <source>
        <dbReference type="ARBA" id="ARBA00023136"/>
    </source>
</evidence>
<gene>
    <name evidence="10" type="ORF">GCM10023205_67820</name>
</gene>
<keyword evidence="5" id="KW-0029">Amino-acid transport</keyword>
<reference evidence="11" key="1">
    <citation type="journal article" date="2019" name="Int. J. Syst. Evol. Microbiol.">
        <title>The Global Catalogue of Microorganisms (GCM) 10K type strain sequencing project: providing services to taxonomists for standard genome sequencing and annotation.</title>
        <authorList>
            <consortium name="The Broad Institute Genomics Platform"/>
            <consortium name="The Broad Institute Genome Sequencing Center for Infectious Disease"/>
            <person name="Wu L."/>
            <person name="Ma J."/>
        </authorList>
    </citation>
    <scope>NUCLEOTIDE SEQUENCE [LARGE SCALE GENOMIC DNA]</scope>
    <source>
        <strain evidence="11">JCM 17986</strain>
    </source>
</reference>
<evidence type="ECO:0000256" key="3">
    <source>
        <dbReference type="ARBA" id="ARBA00022475"/>
    </source>
</evidence>
<keyword evidence="7 9" id="KW-0472">Membrane</keyword>
<evidence type="ECO:0000256" key="1">
    <source>
        <dbReference type="ARBA" id="ARBA00004651"/>
    </source>
</evidence>